<dbReference type="InterPro" id="IPR000905">
    <property type="entry name" value="Gcp-like_dom"/>
</dbReference>
<dbReference type="GO" id="GO:0061711">
    <property type="term" value="F:tRNA N(6)-L-threonylcarbamoyladenine synthase activity"/>
    <property type="evidence" value="ECO:0007669"/>
    <property type="project" value="UniProtKB-EC"/>
</dbReference>
<accession>A0A645B947</accession>
<evidence type="ECO:0000259" key="1">
    <source>
        <dbReference type="Pfam" id="PF00814"/>
    </source>
</evidence>
<evidence type="ECO:0000313" key="2">
    <source>
        <dbReference type="EMBL" id="MPM61576.1"/>
    </source>
</evidence>
<feature type="domain" description="Gcp-like" evidence="1">
    <location>
        <begin position="14"/>
        <end position="94"/>
    </location>
</feature>
<dbReference type="Gene3D" id="3.30.420.40">
    <property type="match status" value="1"/>
</dbReference>
<dbReference type="EC" id="2.3.1.234" evidence="2"/>
<protein>
    <submittedName>
        <fullName evidence="2">tRNA N6-adenosine threonylcarbamoyltransferase</fullName>
        <ecNumber evidence="2">2.3.1.234</ecNumber>
    </submittedName>
</protein>
<comment type="caution">
    <text evidence="2">The sequence shown here is derived from an EMBL/GenBank/DDBJ whole genome shotgun (WGS) entry which is preliminary data.</text>
</comment>
<dbReference type="Pfam" id="PF00814">
    <property type="entry name" value="TsaD"/>
    <property type="match status" value="1"/>
</dbReference>
<proteinExistence type="predicted"/>
<keyword evidence="2" id="KW-0808">Transferase</keyword>
<reference evidence="2" key="1">
    <citation type="submission" date="2019-08" db="EMBL/GenBank/DDBJ databases">
        <authorList>
            <person name="Kucharzyk K."/>
            <person name="Murdoch R.W."/>
            <person name="Higgins S."/>
            <person name="Loffler F."/>
        </authorList>
    </citation>
    <scope>NUCLEOTIDE SEQUENCE</scope>
</reference>
<dbReference type="PANTHER" id="PTHR11735:SF6">
    <property type="entry name" value="TRNA N6-ADENOSINE THREONYLCARBAMOYLTRANSFERASE, MITOCHONDRIAL"/>
    <property type="match status" value="1"/>
</dbReference>
<dbReference type="SUPFAM" id="SSF53067">
    <property type="entry name" value="Actin-like ATPase domain"/>
    <property type="match status" value="1"/>
</dbReference>
<dbReference type="AlphaFoldDB" id="A0A645B947"/>
<dbReference type="EMBL" id="VSSQ01018417">
    <property type="protein sequence ID" value="MPM61576.1"/>
    <property type="molecule type" value="Genomic_DNA"/>
</dbReference>
<organism evidence="2">
    <name type="scientific">bioreactor metagenome</name>
    <dbReference type="NCBI Taxonomy" id="1076179"/>
    <lineage>
        <taxon>unclassified sequences</taxon>
        <taxon>metagenomes</taxon>
        <taxon>ecological metagenomes</taxon>
    </lineage>
</organism>
<dbReference type="InterPro" id="IPR043129">
    <property type="entry name" value="ATPase_NBD"/>
</dbReference>
<name>A0A645B947_9ZZZZ</name>
<keyword evidence="2" id="KW-0012">Acyltransferase</keyword>
<sequence>MVNRLHNAEQSGEAINRADLAASFQRTIVDILAEKSVRAAKAQEGKAGERLALAGGVSANRALRAAMQARADRAGIRFYCPEFIYCTDNAAMVGSAAYGKLLRGAVDPLSLNAVPYLSIEEATPGE</sequence>
<gene>
    <name evidence="2" type="primary">tsaD_39</name>
    <name evidence="2" type="ORF">SDC9_108436</name>
</gene>
<dbReference type="PANTHER" id="PTHR11735">
    <property type="entry name" value="TRNA N6-ADENOSINE THREONYLCARBAMOYLTRANSFERASE"/>
    <property type="match status" value="1"/>
</dbReference>